<gene>
    <name evidence="6" type="ORF">M9Y10_042762</name>
</gene>
<name>A0ABR2JXS3_9EUKA</name>
<dbReference type="PROSITE" id="PS00107">
    <property type="entry name" value="PROTEIN_KINASE_ATP"/>
    <property type="match status" value="1"/>
</dbReference>
<dbReference type="PANTHER" id="PTHR11102:SF160">
    <property type="entry name" value="ERAD-ASSOCIATED E3 UBIQUITIN-PROTEIN LIGASE COMPONENT HRD3"/>
    <property type="match status" value="1"/>
</dbReference>
<dbReference type="PANTHER" id="PTHR11102">
    <property type="entry name" value="SEL-1-LIKE PROTEIN"/>
    <property type="match status" value="1"/>
</dbReference>
<evidence type="ECO:0000313" key="6">
    <source>
        <dbReference type="EMBL" id="KAK8883665.1"/>
    </source>
</evidence>
<reference evidence="6 7" key="1">
    <citation type="submission" date="2024-04" db="EMBL/GenBank/DDBJ databases">
        <title>Tritrichomonas musculus Genome.</title>
        <authorList>
            <person name="Alves-Ferreira E."/>
            <person name="Grigg M."/>
            <person name="Lorenzi H."/>
            <person name="Galac M."/>
        </authorList>
    </citation>
    <scope>NUCLEOTIDE SEQUENCE [LARGE SCALE GENOMIC DNA]</scope>
    <source>
        <strain evidence="6 7">EAF2021</strain>
    </source>
</reference>
<dbReference type="InterPro" id="IPR050767">
    <property type="entry name" value="Sel1_AlgK"/>
</dbReference>
<dbReference type="Gene3D" id="1.25.40.10">
    <property type="entry name" value="Tetratricopeptide repeat domain"/>
    <property type="match status" value="1"/>
</dbReference>
<dbReference type="PROSITE" id="PS50011">
    <property type="entry name" value="PROTEIN_KINASE_DOM"/>
    <property type="match status" value="1"/>
</dbReference>
<dbReference type="EMBL" id="JAPFFF010000008">
    <property type="protein sequence ID" value="KAK8883665.1"/>
    <property type="molecule type" value="Genomic_DNA"/>
</dbReference>
<protein>
    <recommendedName>
        <fullName evidence="5">Protein kinase domain-containing protein</fullName>
    </recommendedName>
</protein>
<dbReference type="Gene3D" id="1.10.510.10">
    <property type="entry name" value="Transferase(Phosphotransferase) domain 1"/>
    <property type="match status" value="1"/>
</dbReference>
<dbReference type="InterPro" id="IPR011009">
    <property type="entry name" value="Kinase-like_dom_sf"/>
</dbReference>
<dbReference type="SMART" id="SM00671">
    <property type="entry name" value="SEL1"/>
    <property type="match status" value="7"/>
</dbReference>
<dbReference type="Proteomes" id="UP001470230">
    <property type="component" value="Unassembled WGS sequence"/>
</dbReference>
<dbReference type="SMART" id="SM00220">
    <property type="entry name" value="S_TKc"/>
    <property type="match status" value="1"/>
</dbReference>
<evidence type="ECO:0000256" key="2">
    <source>
        <dbReference type="ARBA" id="ARBA00022840"/>
    </source>
</evidence>
<dbReference type="InterPro" id="IPR017441">
    <property type="entry name" value="Protein_kinase_ATP_BS"/>
</dbReference>
<dbReference type="InterPro" id="IPR000719">
    <property type="entry name" value="Prot_kinase_dom"/>
</dbReference>
<organism evidence="6 7">
    <name type="scientific">Tritrichomonas musculus</name>
    <dbReference type="NCBI Taxonomy" id="1915356"/>
    <lineage>
        <taxon>Eukaryota</taxon>
        <taxon>Metamonada</taxon>
        <taxon>Parabasalia</taxon>
        <taxon>Tritrichomonadida</taxon>
        <taxon>Tritrichomonadidae</taxon>
        <taxon>Tritrichomonas</taxon>
    </lineage>
</organism>
<feature type="domain" description="Protein kinase" evidence="5">
    <location>
        <begin position="13"/>
        <end position="283"/>
    </location>
</feature>
<feature type="binding site" evidence="4">
    <location>
        <position position="42"/>
    </location>
    <ligand>
        <name>ATP</name>
        <dbReference type="ChEBI" id="CHEBI:30616"/>
    </ligand>
</feature>
<dbReference type="PROSITE" id="PS00108">
    <property type="entry name" value="PROTEIN_KINASE_ST"/>
    <property type="match status" value="1"/>
</dbReference>
<comment type="caution">
    <text evidence="6">The sequence shown here is derived from an EMBL/GenBank/DDBJ whole genome shotgun (WGS) entry which is preliminary data.</text>
</comment>
<keyword evidence="7" id="KW-1185">Reference proteome</keyword>
<keyword evidence="2 4" id="KW-0067">ATP-binding</keyword>
<dbReference type="Pfam" id="PF08238">
    <property type="entry name" value="Sel1"/>
    <property type="match status" value="7"/>
</dbReference>
<dbReference type="SUPFAM" id="SSF56112">
    <property type="entry name" value="Protein kinase-like (PK-like)"/>
    <property type="match status" value="1"/>
</dbReference>
<sequence>MIGSIPEVNISGFTVLKTLGQGGFGRVLLVENPTTKEQYAAKEQLKLYDKDDPKQDFNKEIMTYSKVTSPALLKVYGYSLTNFMNQNFPVILTEHMKKSSLDKYFKEECAEYLSLTGPQKYIILLGITIAMKTLHAEGIIHRDLKPGNVLLDDNLYPHICDFGIAFISDLQASQIVMNTQTGTPLYQAPEVLSDEPYTSKIDVYSYSLIVYQLLTDQIPYQGYRSMFKMQSEIINGTRPNIDSISNIKIRNFLESTWSDDPSARPTFDEILEEVLTEDFQNFFKATDDQVNDYLNLFDEEDKLKISTSKLLSTFKSKASEGDSESLFRLAVMYDTGENGVKIDQSKAVNYYKQACDKDNSDAMLVYGHKLLKGDKIPIDKVEAANLYKKFADMGNMKAMNNYGLMLLTGNGIPPDKALAGSYLKRSADLGNPKAMLMYGRMLYDGNGIPQNKEEAAKYFKMSADQGNDTAMSLYAQMCRQGDGIEQDPNEAVKYFKIFASRGSAIAMFNYGTMLLFGAEIPPNKKEAAAMMKGAADQDDPDAMYLYGVMLMRGDGVAKNKKEAIRYLIGSADKGNQNAKALLNDTPK</sequence>
<dbReference type="InterPro" id="IPR011990">
    <property type="entry name" value="TPR-like_helical_dom_sf"/>
</dbReference>
<dbReference type="SUPFAM" id="SSF81901">
    <property type="entry name" value="HCP-like"/>
    <property type="match status" value="2"/>
</dbReference>
<proteinExistence type="inferred from homology"/>
<evidence type="ECO:0000313" key="7">
    <source>
        <dbReference type="Proteomes" id="UP001470230"/>
    </source>
</evidence>
<evidence type="ECO:0000256" key="4">
    <source>
        <dbReference type="PROSITE-ProRule" id="PRU10141"/>
    </source>
</evidence>
<evidence type="ECO:0000256" key="3">
    <source>
        <dbReference type="ARBA" id="ARBA00038101"/>
    </source>
</evidence>
<dbReference type="Pfam" id="PF00069">
    <property type="entry name" value="Pkinase"/>
    <property type="match status" value="1"/>
</dbReference>
<evidence type="ECO:0000256" key="1">
    <source>
        <dbReference type="ARBA" id="ARBA00022741"/>
    </source>
</evidence>
<dbReference type="InterPro" id="IPR008271">
    <property type="entry name" value="Ser/Thr_kinase_AS"/>
</dbReference>
<keyword evidence="1 4" id="KW-0547">Nucleotide-binding</keyword>
<comment type="similarity">
    <text evidence="3">Belongs to the sel-1 family.</text>
</comment>
<accession>A0ABR2JXS3</accession>
<evidence type="ECO:0000259" key="5">
    <source>
        <dbReference type="PROSITE" id="PS50011"/>
    </source>
</evidence>
<dbReference type="InterPro" id="IPR006597">
    <property type="entry name" value="Sel1-like"/>
</dbReference>